<evidence type="ECO:0000256" key="6">
    <source>
        <dbReference type="ARBA" id="ARBA00022801"/>
    </source>
</evidence>
<reference evidence="12 13" key="1">
    <citation type="submission" date="2017-10" db="EMBL/GenBank/DDBJ databases">
        <title>Resolving the taxonomy of Roseburia spp., Eubacterium rectale and Agathobacter spp. through phylogenomic analysis.</title>
        <authorList>
            <person name="Sheridan P.O."/>
            <person name="Walker A.W."/>
            <person name="Duncan S.H."/>
            <person name="Scott K.P."/>
            <person name="Toole P.W.O."/>
            <person name="Luis P."/>
            <person name="Flint H.J."/>
        </authorList>
    </citation>
    <scope>NUCLEOTIDE SEQUENCE [LARGE SCALE GENOMIC DNA]</scope>
    <source>
        <strain evidence="12 13">JK623</strain>
    </source>
</reference>
<dbReference type="EMBL" id="PDYG01000002">
    <property type="protein sequence ID" value="PHU38849.1"/>
    <property type="molecule type" value="Genomic_DNA"/>
</dbReference>
<keyword evidence="7" id="KW-0862">Zinc</keyword>
<evidence type="ECO:0000256" key="8">
    <source>
        <dbReference type="ARBA" id="ARBA00047989"/>
    </source>
</evidence>
<dbReference type="GO" id="GO:0017061">
    <property type="term" value="F:S-methyl-5-thioadenosine phosphorylase activity"/>
    <property type="evidence" value="ECO:0007669"/>
    <property type="project" value="UniProtKB-EC"/>
</dbReference>
<dbReference type="PANTHER" id="PTHR30616">
    <property type="entry name" value="UNCHARACTERIZED PROTEIN YFIH"/>
    <property type="match status" value="1"/>
</dbReference>
<keyword evidence="6" id="KW-0378">Hydrolase</keyword>
<dbReference type="CDD" id="cd16833">
    <property type="entry name" value="YfiH"/>
    <property type="match status" value="1"/>
</dbReference>
<comment type="catalytic activity">
    <reaction evidence="1">
        <text>inosine + phosphate = alpha-D-ribose 1-phosphate + hypoxanthine</text>
        <dbReference type="Rhea" id="RHEA:27646"/>
        <dbReference type="ChEBI" id="CHEBI:17368"/>
        <dbReference type="ChEBI" id="CHEBI:17596"/>
        <dbReference type="ChEBI" id="CHEBI:43474"/>
        <dbReference type="ChEBI" id="CHEBI:57720"/>
        <dbReference type="EC" id="2.4.2.1"/>
    </reaction>
    <physiologicalReaction direction="left-to-right" evidence="1">
        <dbReference type="Rhea" id="RHEA:27647"/>
    </physiologicalReaction>
</comment>
<dbReference type="Pfam" id="PF02578">
    <property type="entry name" value="Cu-oxidase_4"/>
    <property type="match status" value="1"/>
</dbReference>
<dbReference type="GO" id="GO:0005507">
    <property type="term" value="F:copper ion binding"/>
    <property type="evidence" value="ECO:0007669"/>
    <property type="project" value="TreeGrafter"/>
</dbReference>
<keyword evidence="5" id="KW-0479">Metal-binding</keyword>
<evidence type="ECO:0000256" key="5">
    <source>
        <dbReference type="ARBA" id="ARBA00022723"/>
    </source>
</evidence>
<dbReference type="GO" id="GO:0016787">
    <property type="term" value="F:hydrolase activity"/>
    <property type="evidence" value="ECO:0007669"/>
    <property type="project" value="UniProtKB-KW"/>
</dbReference>
<evidence type="ECO:0000256" key="2">
    <source>
        <dbReference type="ARBA" id="ARBA00003215"/>
    </source>
</evidence>
<dbReference type="Gene3D" id="3.60.140.10">
    <property type="entry name" value="CNF1/YfiH-like putative cysteine hydrolases"/>
    <property type="match status" value="1"/>
</dbReference>
<reference evidence="12 13" key="2">
    <citation type="submission" date="2017-10" db="EMBL/GenBank/DDBJ databases">
        <authorList>
            <person name="Banno H."/>
            <person name="Chua N.-H."/>
        </authorList>
    </citation>
    <scope>NUCLEOTIDE SEQUENCE [LARGE SCALE GENOMIC DNA]</scope>
    <source>
        <strain evidence="12 13">JK623</strain>
    </source>
</reference>
<comment type="caution">
    <text evidence="12">The sequence shown here is derived from an EMBL/GenBank/DDBJ whole genome shotgun (WGS) entry which is preliminary data.</text>
</comment>
<dbReference type="InterPro" id="IPR038371">
    <property type="entry name" value="Cu_polyphenol_OxRdtase_sf"/>
</dbReference>
<evidence type="ECO:0000256" key="4">
    <source>
        <dbReference type="ARBA" id="ARBA00022679"/>
    </source>
</evidence>
<dbReference type="AlphaFoldDB" id="A0A2G3E6D9"/>
<sequence>MEYQYHTNQLSKQVPVSWEPVLDCGSLPLLLFPSLKQLDFVSHCFSTRMGGVSEGIFSTMNLSFTRGDKEQHVRENYRRILQALGTDSNHVVCSDQTHTVNVRRVTEEDAGKGVVCPKDYTDVDGLITDVPGLCLATFFADCVPIYLVDPVHQAIGLSHSGWRGTVSRMGQVTLEAMHDAFGTQPQDVYAAIGPSICKDCYEVSEDVAMRFVQEFGSEVVWPLNAEVNIEQKYLLDLWRSNEIVLTTAGVRPERIETTQLCTCCNPKLLFSHRASHGKRGNLGAFLMIKSSLATEKNS</sequence>
<organism evidence="12 13">
    <name type="scientific">Agathobacter ruminis</name>
    <dbReference type="NCBI Taxonomy" id="1712665"/>
    <lineage>
        <taxon>Bacteria</taxon>
        <taxon>Bacillati</taxon>
        <taxon>Bacillota</taxon>
        <taxon>Clostridia</taxon>
        <taxon>Lachnospirales</taxon>
        <taxon>Lachnospiraceae</taxon>
        <taxon>Agathobacter</taxon>
    </lineage>
</organism>
<comment type="catalytic activity">
    <reaction evidence="10">
        <text>S-methyl-5'-thioadenosine + phosphate = 5-(methylsulfanyl)-alpha-D-ribose 1-phosphate + adenine</text>
        <dbReference type="Rhea" id="RHEA:11852"/>
        <dbReference type="ChEBI" id="CHEBI:16708"/>
        <dbReference type="ChEBI" id="CHEBI:17509"/>
        <dbReference type="ChEBI" id="CHEBI:43474"/>
        <dbReference type="ChEBI" id="CHEBI:58533"/>
        <dbReference type="EC" id="2.4.2.28"/>
    </reaction>
    <physiologicalReaction direction="left-to-right" evidence="10">
        <dbReference type="Rhea" id="RHEA:11853"/>
    </physiologicalReaction>
</comment>
<accession>A0A2G3E6D9</accession>
<dbReference type="Proteomes" id="UP000224563">
    <property type="component" value="Unassembled WGS sequence"/>
</dbReference>
<proteinExistence type="inferred from homology"/>
<keyword evidence="13" id="KW-1185">Reference proteome</keyword>
<evidence type="ECO:0000313" key="13">
    <source>
        <dbReference type="Proteomes" id="UP000224563"/>
    </source>
</evidence>
<dbReference type="InterPro" id="IPR003730">
    <property type="entry name" value="Cu_polyphenol_OxRdtase"/>
</dbReference>
<dbReference type="NCBIfam" id="TIGR00726">
    <property type="entry name" value="peptidoglycan editing factor PgeF"/>
    <property type="match status" value="1"/>
</dbReference>
<gene>
    <name evidence="12" type="ORF">CSX02_00655</name>
</gene>
<evidence type="ECO:0000256" key="3">
    <source>
        <dbReference type="ARBA" id="ARBA00007353"/>
    </source>
</evidence>
<evidence type="ECO:0000256" key="10">
    <source>
        <dbReference type="ARBA" id="ARBA00049893"/>
    </source>
</evidence>
<dbReference type="PANTHER" id="PTHR30616:SF2">
    <property type="entry name" value="PURINE NUCLEOSIDE PHOSPHORYLASE LACC1"/>
    <property type="match status" value="1"/>
</dbReference>
<evidence type="ECO:0000256" key="9">
    <source>
        <dbReference type="ARBA" id="ARBA00048968"/>
    </source>
</evidence>
<evidence type="ECO:0000256" key="7">
    <source>
        <dbReference type="ARBA" id="ARBA00022833"/>
    </source>
</evidence>
<dbReference type="InterPro" id="IPR011324">
    <property type="entry name" value="Cytotoxic_necrot_fac-like_cat"/>
</dbReference>
<evidence type="ECO:0000256" key="1">
    <source>
        <dbReference type="ARBA" id="ARBA00000553"/>
    </source>
</evidence>
<comment type="similarity">
    <text evidence="3 11">Belongs to the purine nucleoside phosphorylase YfiH/LACC1 family.</text>
</comment>
<protein>
    <recommendedName>
        <fullName evidence="11">Purine nucleoside phosphorylase</fullName>
    </recommendedName>
</protein>
<comment type="function">
    <text evidence="2">Purine nucleoside enzyme that catalyzes the phosphorolysis of adenosine and inosine nucleosides, yielding D-ribose 1-phosphate and the respective free bases, adenine and hypoxanthine. Also catalyzes the phosphorolysis of S-methyl-5'-thioadenosine into adenine and S-methyl-5-thio-alpha-D-ribose 1-phosphate. Also has adenosine deaminase activity.</text>
</comment>
<name>A0A2G3E6D9_9FIRM</name>
<comment type="catalytic activity">
    <reaction evidence="9">
        <text>adenosine + phosphate = alpha-D-ribose 1-phosphate + adenine</text>
        <dbReference type="Rhea" id="RHEA:27642"/>
        <dbReference type="ChEBI" id="CHEBI:16335"/>
        <dbReference type="ChEBI" id="CHEBI:16708"/>
        <dbReference type="ChEBI" id="CHEBI:43474"/>
        <dbReference type="ChEBI" id="CHEBI:57720"/>
        <dbReference type="EC" id="2.4.2.1"/>
    </reaction>
    <physiologicalReaction direction="left-to-right" evidence="9">
        <dbReference type="Rhea" id="RHEA:27643"/>
    </physiologicalReaction>
</comment>
<keyword evidence="4" id="KW-0808">Transferase</keyword>
<evidence type="ECO:0000256" key="11">
    <source>
        <dbReference type="RuleBase" id="RU361274"/>
    </source>
</evidence>
<comment type="catalytic activity">
    <reaction evidence="8">
        <text>adenosine + H2O + H(+) = inosine + NH4(+)</text>
        <dbReference type="Rhea" id="RHEA:24408"/>
        <dbReference type="ChEBI" id="CHEBI:15377"/>
        <dbReference type="ChEBI" id="CHEBI:15378"/>
        <dbReference type="ChEBI" id="CHEBI:16335"/>
        <dbReference type="ChEBI" id="CHEBI:17596"/>
        <dbReference type="ChEBI" id="CHEBI:28938"/>
        <dbReference type="EC" id="3.5.4.4"/>
    </reaction>
    <physiologicalReaction direction="left-to-right" evidence="8">
        <dbReference type="Rhea" id="RHEA:24409"/>
    </physiologicalReaction>
</comment>
<dbReference type="SUPFAM" id="SSF64438">
    <property type="entry name" value="CNF1/YfiH-like putative cysteine hydrolases"/>
    <property type="match status" value="1"/>
</dbReference>
<evidence type="ECO:0000313" key="12">
    <source>
        <dbReference type="EMBL" id="PHU38849.1"/>
    </source>
</evidence>
<dbReference type="RefSeq" id="WP_099385244.1">
    <property type="nucleotide sequence ID" value="NZ_JANSWH010000069.1"/>
</dbReference>